<proteinExistence type="predicted"/>
<sequence>MLPVWQLGFKEVSVKRLIITVVLVVLAAPASAQEIPYVSVPNFLKYPPTMNLGETLAVAENSKGHLILLNHPGSSTTGPLFGNATTNLLEFDDQGNFVREIGQNVYGFGYGHSVRFDNEDNLWVVDKGTNAVTKINPAGYVVLNLGRRPEGFDEYEHVPASQARAVDGYFGGPTDVGWDPEGNIYVSDGYINSRVGKMDKWGNWLDSWGSYGSEPGQFRLPHNLQVDRQGNVYVADRSNRRIQKYDSEGNLLKSIVMAVPFDKNYQPVLGNPNPNAPDEHAPWTLCISGGDTQYLFASDENPGRIYKMTLDGEMLGWLGESGRGPGQFNWIHGISCRDENTLFVADMNNWRVQKLLLNQKARTSND</sequence>
<name>A0A381U3K7_9ZZZZ</name>
<reference evidence="4" key="1">
    <citation type="submission" date="2018-05" db="EMBL/GenBank/DDBJ databases">
        <authorList>
            <person name="Lanie J.A."/>
            <person name="Ng W.-L."/>
            <person name="Kazmierczak K.M."/>
            <person name="Andrzejewski T.M."/>
            <person name="Davidsen T.M."/>
            <person name="Wayne K.J."/>
            <person name="Tettelin H."/>
            <person name="Glass J.I."/>
            <person name="Rusch D."/>
            <person name="Podicherti R."/>
            <person name="Tsui H.-C.T."/>
            <person name="Winkler M.E."/>
        </authorList>
    </citation>
    <scope>NUCLEOTIDE SEQUENCE</scope>
</reference>
<evidence type="ECO:0000313" key="4">
    <source>
        <dbReference type="EMBL" id="SVA22830.1"/>
    </source>
</evidence>
<dbReference type="PROSITE" id="PS51125">
    <property type="entry name" value="NHL"/>
    <property type="match status" value="2"/>
</dbReference>
<dbReference type="Gene3D" id="2.120.10.30">
    <property type="entry name" value="TolB, C-terminal domain"/>
    <property type="match status" value="2"/>
</dbReference>
<protein>
    <recommendedName>
        <fullName evidence="5">6-bladed beta-propeller</fullName>
    </recommendedName>
</protein>
<dbReference type="InterPro" id="IPR001258">
    <property type="entry name" value="NHL_repeat"/>
</dbReference>
<evidence type="ECO:0000256" key="3">
    <source>
        <dbReference type="ARBA" id="ARBA00023180"/>
    </source>
</evidence>
<evidence type="ECO:0000256" key="2">
    <source>
        <dbReference type="ARBA" id="ARBA00022737"/>
    </source>
</evidence>
<dbReference type="InterPro" id="IPR011042">
    <property type="entry name" value="6-blade_b-propeller_TolB-like"/>
</dbReference>
<dbReference type="Pfam" id="PF01436">
    <property type="entry name" value="NHL"/>
    <property type="match status" value="1"/>
</dbReference>
<dbReference type="PANTHER" id="PTHR10680">
    <property type="entry name" value="PEPTIDYL-GLYCINE ALPHA-AMIDATING MONOOXYGENASE"/>
    <property type="match status" value="1"/>
</dbReference>
<dbReference type="EMBL" id="UINC01005674">
    <property type="protein sequence ID" value="SVA22830.1"/>
    <property type="molecule type" value="Genomic_DNA"/>
</dbReference>
<keyword evidence="3" id="KW-0325">Glycoprotein</keyword>
<gene>
    <name evidence="4" type="ORF">METZ01_LOCUS75684</name>
</gene>
<dbReference type="PANTHER" id="PTHR10680:SF14">
    <property type="entry name" value="PEPTIDYL-GLYCINE ALPHA-AMIDATING MONOOXYGENASE"/>
    <property type="match status" value="1"/>
</dbReference>
<keyword evidence="1" id="KW-0732">Signal</keyword>
<keyword evidence="2" id="KW-0677">Repeat</keyword>
<organism evidence="4">
    <name type="scientific">marine metagenome</name>
    <dbReference type="NCBI Taxonomy" id="408172"/>
    <lineage>
        <taxon>unclassified sequences</taxon>
        <taxon>metagenomes</taxon>
        <taxon>ecological metagenomes</taxon>
    </lineage>
</organism>
<evidence type="ECO:0000256" key="1">
    <source>
        <dbReference type="ARBA" id="ARBA00022729"/>
    </source>
</evidence>
<dbReference type="AlphaFoldDB" id="A0A381U3K7"/>
<dbReference type="SUPFAM" id="SSF63829">
    <property type="entry name" value="Calcium-dependent phosphotriesterase"/>
    <property type="match status" value="1"/>
</dbReference>
<accession>A0A381U3K7</accession>
<evidence type="ECO:0008006" key="5">
    <source>
        <dbReference type="Google" id="ProtNLM"/>
    </source>
</evidence>
<dbReference type="CDD" id="cd14958">
    <property type="entry name" value="NHL_PAL_like"/>
    <property type="match status" value="1"/>
</dbReference>